<sequence length="104" mass="11373">MATGRMPLHPGGSRSQKDYRSQKAEREPAIPIGRVSCLTTYPSMHQDIVGTHVSLGDYSSQEVLRRVCQGNLRCSSLASRDSICLLVFSAVSDVCSVRCESNAR</sequence>
<dbReference type="AlphaFoldDB" id="A0A8C6GGQ8"/>
<proteinExistence type="predicted"/>
<evidence type="ECO:0000313" key="3">
    <source>
        <dbReference type="Proteomes" id="UP000694415"/>
    </source>
</evidence>
<dbReference type="GeneTree" id="ENSGT01140000286863"/>
<feature type="compositionally biased region" description="Basic and acidic residues" evidence="1">
    <location>
        <begin position="15"/>
        <end position="28"/>
    </location>
</feature>
<organism evidence="2 3">
    <name type="scientific">Mus spicilegus</name>
    <name type="common">Mound-building mouse</name>
    <dbReference type="NCBI Taxonomy" id="10103"/>
    <lineage>
        <taxon>Eukaryota</taxon>
        <taxon>Metazoa</taxon>
        <taxon>Chordata</taxon>
        <taxon>Craniata</taxon>
        <taxon>Vertebrata</taxon>
        <taxon>Euteleostomi</taxon>
        <taxon>Mammalia</taxon>
        <taxon>Eutheria</taxon>
        <taxon>Euarchontoglires</taxon>
        <taxon>Glires</taxon>
        <taxon>Rodentia</taxon>
        <taxon>Myomorpha</taxon>
        <taxon>Muroidea</taxon>
        <taxon>Muridae</taxon>
        <taxon>Murinae</taxon>
        <taxon>Mus</taxon>
        <taxon>Mus</taxon>
    </lineage>
</organism>
<reference evidence="2" key="1">
    <citation type="submission" date="2025-08" db="UniProtKB">
        <authorList>
            <consortium name="Ensembl"/>
        </authorList>
    </citation>
    <scope>IDENTIFICATION</scope>
</reference>
<dbReference type="Proteomes" id="UP000694415">
    <property type="component" value="Unplaced"/>
</dbReference>
<evidence type="ECO:0000256" key="1">
    <source>
        <dbReference type="SAM" id="MobiDB-lite"/>
    </source>
</evidence>
<reference evidence="2" key="2">
    <citation type="submission" date="2025-09" db="UniProtKB">
        <authorList>
            <consortium name="Ensembl"/>
        </authorList>
    </citation>
    <scope>IDENTIFICATION</scope>
</reference>
<keyword evidence="3" id="KW-1185">Reference proteome</keyword>
<accession>A0A8C6GGQ8</accession>
<dbReference type="Ensembl" id="ENSMSIT00000007270.1">
    <property type="protein sequence ID" value="ENSMSIP00000005753.1"/>
    <property type="gene ID" value="ENSMSIG00000005189.1"/>
</dbReference>
<protein>
    <submittedName>
        <fullName evidence="2">Uncharacterized protein</fullName>
    </submittedName>
</protein>
<feature type="region of interest" description="Disordered" evidence="1">
    <location>
        <begin position="1"/>
        <end position="28"/>
    </location>
</feature>
<name>A0A8C6GGQ8_MUSSI</name>
<evidence type="ECO:0000313" key="2">
    <source>
        <dbReference type="Ensembl" id="ENSMSIP00000005753.1"/>
    </source>
</evidence>